<sequence>MTMMIGHQVVAPSQMAGAGRGMRMKQVFPFDCDMEVSQRLVEASHSGDIRLVKECLANPNVDVNFSGVVWLRERNPEILLREEIADEIVLKTEVSALFLAAHNGNRDLVCILLNAGADVNQKLFRGFPTAASVRQGKTEILRLLVKSGASQSACEEALLEACCHNRAELVELLMSSELIRHHSAIHALVLACTRGFIEIVGILIKHGVDMNGTARILLRSLKPTLYTNVDCTGLISSIVGRHVPVVRLLLQAGAKMNTKVSLGAWSWDIGTGEEFRVGVGLSDPYGPTWCAVEYFESTGTILRTLLKHTSANDTYHGRSLLHHAILCSNDGAVSVLLDSGADFEMPVRITGNVEFRPIHMAARLGSCRILEILIDSGCEIDSRTGSGDTSVMECARYKRGDCLKALLIAGADLGLINSSGAFTASIANSNRWDTEFQQVVIDVILSGKFVKSSNHSVFSPLMFLSRCGDVKALKALMKNPNVDLNEQDENGYSGVMVAAKEGHVNAFRFLAFYGADLNLRNNLGESAITISLTNKTNKDAFEKAILEYALDNDISFIGSFYPLHCASRRGDVAAVCRLTRGVGIGSGSDVNNLDENDFTPLMLAAREGDVEMCSLLISIGARCDIKTSRGETALSLARTSKKISNSAENVILNELSRVFVLKGGEVKKHTNGGRGLPHRKMLRMVGEVLRWGRSNKRNIICKDAEVGSSVAFQRCRRKRRKIKGEDNDAVSDDDDRGIFRVISSKNREVHFECEGGVEVAEMWVRGIRLLGNQH</sequence>
<dbReference type="PROSITE" id="PS50088">
    <property type="entry name" value="ANK_REPEAT"/>
    <property type="match status" value="5"/>
</dbReference>
<dbReference type="STRING" id="29655.A0A0K9PVT9"/>
<dbReference type="InterPro" id="IPR051165">
    <property type="entry name" value="Multifunctional_ANK_Repeat"/>
</dbReference>
<dbReference type="AlphaFoldDB" id="A0A0K9PVT9"/>
<dbReference type="SUPFAM" id="SSF48403">
    <property type="entry name" value="Ankyrin repeat"/>
    <property type="match status" value="2"/>
</dbReference>
<dbReference type="SMART" id="SM00248">
    <property type="entry name" value="ANK"/>
    <property type="match status" value="11"/>
</dbReference>
<dbReference type="OrthoDB" id="194358at2759"/>
<feature type="repeat" description="ANK" evidence="3">
    <location>
        <begin position="596"/>
        <end position="628"/>
    </location>
</feature>
<name>A0A0K9PVT9_ZOSMR</name>
<feature type="repeat" description="ANK" evidence="3">
    <location>
        <begin position="490"/>
        <end position="522"/>
    </location>
</feature>
<dbReference type="EMBL" id="LFYR01000636">
    <property type="protein sequence ID" value="KMZ72372.1"/>
    <property type="molecule type" value="Genomic_DNA"/>
</dbReference>
<dbReference type="Gene3D" id="1.25.40.20">
    <property type="entry name" value="Ankyrin repeat-containing domain"/>
    <property type="match status" value="5"/>
</dbReference>
<evidence type="ECO:0000256" key="1">
    <source>
        <dbReference type="ARBA" id="ARBA00022737"/>
    </source>
</evidence>
<gene>
    <name evidence="4" type="ORF">ZOSMA_166G00730</name>
</gene>
<evidence type="ECO:0000256" key="2">
    <source>
        <dbReference type="ARBA" id="ARBA00023043"/>
    </source>
</evidence>
<organism evidence="4 5">
    <name type="scientific">Zostera marina</name>
    <name type="common">Eelgrass</name>
    <dbReference type="NCBI Taxonomy" id="29655"/>
    <lineage>
        <taxon>Eukaryota</taxon>
        <taxon>Viridiplantae</taxon>
        <taxon>Streptophyta</taxon>
        <taxon>Embryophyta</taxon>
        <taxon>Tracheophyta</taxon>
        <taxon>Spermatophyta</taxon>
        <taxon>Magnoliopsida</taxon>
        <taxon>Liliopsida</taxon>
        <taxon>Zosteraceae</taxon>
        <taxon>Zostera</taxon>
    </lineage>
</organism>
<evidence type="ECO:0000256" key="3">
    <source>
        <dbReference type="PROSITE-ProRule" id="PRU00023"/>
    </source>
</evidence>
<reference evidence="5" key="1">
    <citation type="journal article" date="2016" name="Nature">
        <title>The genome of the seagrass Zostera marina reveals angiosperm adaptation to the sea.</title>
        <authorList>
            <person name="Olsen J.L."/>
            <person name="Rouze P."/>
            <person name="Verhelst B."/>
            <person name="Lin Y.-C."/>
            <person name="Bayer T."/>
            <person name="Collen J."/>
            <person name="Dattolo E."/>
            <person name="De Paoli E."/>
            <person name="Dittami S."/>
            <person name="Maumus F."/>
            <person name="Michel G."/>
            <person name="Kersting A."/>
            <person name="Lauritano C."/>
            <person name="Lohaus R."/>
            <person name="Toepel M."/>
            <person name="Tonon T."/>
            <person name="Vanneste K."/>
            <person name="Amirebrahimi M."/>
            <person name="Brakel J."/>
            <person name="Bostroem C."/>
            <person name="Chovatia M."/>
            <person name="Grimwood J."/>
            <person name="Jenkins J.W."/>
            <person name="Jueterbock A."/>
            <person name="Mraz A."/>
            <person name="Stam W.T."/>
            <person name="Tice H."/>
            <person name="Bornberg-Bauer E."/>
            <person name="Green P.J."/>
            <person name="Pearson G.A."/>
            <person name="Procaccini G."/>
            <person name="Duarte C.M."/>
            <person name="Schmutz J."/>
            <person name="Reusch T.B.H."/>
            <person name="Van de Peer Y."/>
        </authorList>
    </citation>
    <scope>NUCLEOTIDE SEQUENCE [LARGE SCALE GENOMIC DNA]</scope>
    <source>
        <strain evidence="5">cv. Finnish</strain>
    </source>
</reference>
<dbReference type="Pfam" id="PF12796">
    <property type="entry name" value="Ank_2"/>
    <property type="match status" value="3"/>
</dbReference>
<evidence type="ECO:0000313" key="5">
    <source>
        <dbReference type="Proteomes" id="UP000036987"/>
    </source>
</evidence>
<feature type="repeat" description="ANK" evidence="3">
    <location>
        <begin position="357"/>
        <end position="385"/>
    </location>
</feature>
<accession>A0A0K9PVT9</accession>
<keyword evidence="1" id="KW-0677">Repeat</keyword>
<dbReference type="PANTHER" id="PTHR24123:SF139">
    <property type="entry name" value="ANKYRIN"/>
    <property type="match status" value="1"/>
</dbReference>
<dbReference type="PANTHER" id="PTHR24123">
    <property type="entry name" value="ANKYRIN REPEAT-CONTAINING"/>
    <property type="match status" value="1"/>
</dbReference>
<proteinExistence type="predicted"/>
<feature type="repeat" description="ANK" evidence="3">
    <location>
        <begin position="316"/>
        <end position="348"/>
    </location>
</feature>
<dbReference type="InterPro" id="IPR036770">
    <property type="entry name" value="Ankyrin_rpt-contain_sf"/>
</dbReference>
<protein>
    <submittedName>
        <fullName evidence="4">Putative Ankyrin repeat-containing protein</fullName>
    </submittedName>
</protein>
<evidence type="ECO:0000313" key="4">
    <source>
        <dbReference type="EMBL" id="KMZ72372.1"/>
    </source>
</evidence>
<feature type="repeat" description="ANK" evidence="3">
    <location>
        <begin position="92"/>
        <end position="124"/>
    </location>
</feature>
<comment type="caution">
    <text evidence="4">The sequence shown here is derived from an EMBL/GenBank/DDBJ whole genome shotgun (WGS) entry which is preliminary data.</text>
</comment>
<dbReference type="OMA" id="RQPIHQA"/>
<keyword evidence="2 3" id="KW-0040">ANK repeat</keyword>
<dbReference type="Proteomes" id="UP000036987">
    <property type="component" value="Unassembled WGS sequence"/>
</dbReference>
<dbReference type="PROSITE" id="PS50297">
    <property type="entry name" value="ANK_REP_REGION"/>
    <property type="match status" value="4"/>
</dbReference>
<dbReference type="InterPro" id="IPR002110">
    <property type="entry name" value="Ankyrin_rpt"/>
</dbReference>
<keyword evidence="5" id="KW-1185">Reference proteome</keyword>